<dbReference type="Pfam" id="PF01209">
    <property type="entry name" value="Ubie_methyltran"/>
    <property type="match status" value="1"/>
</dbReference>
<sequence length="338" mass="38609">PARSNMAAKIHKFSQFRHSLLNFSRYKAYRLLSTSQRCRVSVKSNNDVDDETHFGFERVKESEKGEKVYEVFHRVADTYDLMNDAMSGGVHRLWKDHYMEKLAPTPGTKLLDVAGGTGDIAFRFLKYVENEGEAPVHTDQDFMFDIPIDVMASDYMNDIESDKDVPPGRAQLPGSHVTVCDINQAMLQVGKDKSRALNHPEERISWVRGNAENLPIPDNTYDAYTIAFGIRNCTHVDKVLDEAYRVLKPGGRFTCLEFSKVNNTILRNIYDQYSFQVIPVLGQLLAKDWRSYQYLVESIRQFPNQETFKSMIEEAGFSAVTYENLTFGVATIHSGYKL</sequence>
<comment type="caution">
    <text evidence="6">The sequence shown here is derived from an EMBL/GenBank/DDBJ whole genome shotgun (WGS) entry which is preliminary data.</text>
</comment>
<dbReference type="InterPro" id="IPR004033">
    <property type="entry name" value="UbiE/COQ5_MeTrFase"/>
</dbReference>
<dbReference type="InterPro" id="IPR023576">
    <property type="entry name" value="UbiE/COQ5_MeTrFase_CS"/>
</dbReference>
<dbReference type="CDD" id="cd02440">
    <property type="entry name" value="AdoMet_MTases"/>
    <property type="match status" value="1"/>
</dbReference>
<dbReference type="PANTHER" id="PTHR43591:SF24">
    <property type="entry name" value="2-METHOXY-6-POLYPRENYL-1,4-BENZOQUINOL METHYLASE, MITOCHONDRIAL"/>
    <property type="match status" value="1"/>
</dbReference>
<keyword evidence="4" id="KW-0949">S-adenosyl-L-methionine</keyword>
<dbReference type="AlphaFoldDB" id="A0A8S4Q4C7"/>
<name>A0A8S4Q4C7_OWEFU</name>
<protein>
    <recommendedName>
        <fullName evidence="8">2-methoxy-6-polyprenyl-1,4-benzoquinol methylase, mitochondrial</fullName>
    </recommendedName>
</protein>
<accession>A0A8S4Q4C7</accession>
<dbReference type="NCBIfam" id="TIGR01934">
    <property type="entry name" value="MenG_MenH_UbiE"/>
    <property type="match status" value="1"/>
</dbReference>
<comment type="subunit">
    <text evidence="5">Component of a multi-subunit COQ enzyme complex, composed of at least COQ3, COQ4, COQ5, COQ6, COQ7 and COQ9. Interacts with PYURF; the interaction is direct, stabilizes COQ5 protein and associates PYURF with COQ enzyme complex.</text>
</comment>
<organism evidence="6 7">
    <name type="scientific">Owenia fusiformis</name>
    <name type="common">Polychaete worm</name>
    <dbReference type="NCBI Taxonomy" id="6347"/>
    <lineage>
        <taxon>Eukaryota</taxon>
        <taxon>Metazoa</taxon>
        <taxon>Spiralia</taxon>
        <taxon>Lophotrochozoa</taxon>
        <taxon>Annelida</taxon>
        <taxon>Polychaeta</taxon>
        <taxon>Sedentaria</taxon>
        <taxon>Canalipalpata</taxon>
        <taxon>Sabellida</taxon>
        <taxon>Oweniida</taxon>
        <taxon>Oweniidae</taxon>
        <taxon>Owenia</taxon>
    </lineage>
</organism>
<dbReference type="HAMAP" id="MF_01813">
    <property type="entry name" value="MenG_UbiE_methyltr"/>
    <property type="match status" value="1"/>
</dbReference>
<evidence type="ECO:0000313" key="6">
    <source>
        <dbReference type="EMBL" id="CAH1801101.1"/>
    </source>
</evidence>
<dbReference type="GO" id="GO:0008425">
    <property type="term" value="F:2-methoxy-6-polyprenyl-1,4-benzoquinol methyltransferase activity"/>
    <property type="evidence" value="ECO:0007669"/>
    <property type="project" value="TreeGrafter"/>
</dbReference>
<dbReference type="PROSITE" id="PS51608">
    <property type="entry name" value="SAM_MT_UBIE"/>
    <property type="match status" value="1"/>
</dbReference>
<reference evidence="6" key="1">
    <citation type="submission" date="2022-03" db="EMBL/GenBank/DDBJ databases">
        <authorList>
            <person name="Martin C."/>
        </authorList>
    </citation>
    <scope>NUCLEOTIDE SEQUENCE</scope>
</reference>
<keyword evidence="3" id="KW-0831">Ubiquinone biosynthesis</keyword>
<proteinExistence type="inferred from homology"/>
<evidence type="ECO:0000256" key="5">
    <source>
        <dbReference type="ARBA" id="ARBA00046387"/>
    </source>
</evidence>
<feature type="non-terminal residue" evidence="6">
    <location>
        <position position="1"/>
    </location>
</feature>
<keyword evidence="1" id="KW-0489">Methyltransferase</keyword>
<dbReference type="FunFam" id="3.40.50.150:FF:000064">
    <property type="entry name" value="2-methoxy-6-polyprenyl-1,4-benzoquinol methylase, mitochondrial"/>
    <property type="match status" value="1"/>
</dbReference>
<evidence type="ECO:0000313" key="7">
    <source>
        <dbReference type="Proteomes" id="UP000749559"/>
    </source>
</evidence>
<dbReference type="SUPFAM" id="SSF53335">
    <property type="entry name" value="S-adenosyl-L-methionine-dependent methyltransferases"/>
    <property type="match status" value="1"/>
</dbReference>
<evidence type="ECO:0008006" key="8">
    <source>
        <dbReference type="Google" id="ProtNLM"/>
    </source>
</evidence>
<dbReference type="OrthoDB" id="6329284at2759"/>
<gene>
    <name evidence="6" type="ORF">OFUS_LOCUS24921</name>
</gene>
<keyword evidence="7" id="KW-1185">Reference proteome</keyword>
<dbReference type="PANTHER" id="PTHR43591">
    <property type="entry name" value="METHYLTRANSFERASE"/>
    <property type="match status" value="1"/>
</dbReference>
<dbReference type="GO" id="GO:0032259">
    <property type="term" value="P:methylation"/>
    <property type="evidence" value="ECO:0007669"/>
    <property type="project" value="UniProtKB-KW"/>
</dbReference>
<evidence type="ECO:0000256" key="3">
    <source>
        <dbReference type="ARBA" id="ARBA00022688"/>
    </source>
</evidence>
<dbReference type="EMBL" id="CAIIXF020000012">
    <property type="protein sequence ID" value="CAH1801101.1"/>
    <property type="molecule type" value="Genomic_DNA"/>
</dbReference>
<evidence type="ECO:0000256" key="2">
    <source>
        <dbReference type="ARBA" id="ARBA00022679"/>
    </source>
</evidence>
<keyword evidence="2" id="KW-0808">Transferase</keyword>
<dbReference type="Proteomes" id="UP000749559">
    <property type="component" value="Unassembled WGS sequence"/>
</dbReference>
<dbReference type="InterPro" id="IPR029063">
    <property type="entry name" value="SAM-dependent_MTases_sf"/>
</dbReference>
<evidence type="ECO:0000256" key="4">
    <source>
        <dbReference type="ARBA" id="ARBA00022691"/>
    </source>
</evidence>
<dbReference type="Gene3D" id="3.40.50.150">
    <property type="entry name" value="Vaccinia Virus protein VP39"/>
    <property type="match status" value="1"/>
</dbReference>
<dbReference type="PROSITE" id="PS01183">
    <property type="entry name" value="UBIE_1"/>
    <property type="match status" value="1"/>
</dbReference>
<dbReference type="PROSITE" id="PS01184">
    <property type="entry name" value="UBIE_2"/>
    <property type="match status" value="1"/>
</dbReference>
<evidence type="ECO:0000256" key="1">
    <source>
        <dbReference type="ARBA" id="ARBA00022603"/>
    </source>
</evidence>